<proteinExistence type="predicted"/>
<feature type="transmembrane region" description="Helical" evidence="1">
    <location>
        <begin position="107"/>
        <end position="131"/>
    </location>
</feature>
<feature type="transmembrane region" description="Helical" evidence="1">
    <location>
        <begin position="20"/>
        <end position="40"/>
    </location>
</feature>
<accession>A0ABV6GBV2</accession>
<sequence>MFHFVTNGVYRFCEWVTRLAYLNLLWIAFSLAGLVIFGLMPSTIAMYTVTRKWVTEDPDIPLFKTFFEAYKKEFKKANLFGLILFGTSALFYVNFRILALINAEVSIITMIFLSLLAVFGVLLLLVFPVYVHYDIRMLQTFKYALLIGLSRPLNSIAMIAGAIGVVYLILLHVTLIIFFSGSLFSLIMTALAVKAFKSIEQSYEKRQAA</sequence>
<dbReference type="Proteomes" id="UP001589854">
    <property type="component" value="Unassembled WGS sequence"/>
</dbReference>
<feature type="transmembrane region" description="Helical" evidence="1">
    <location>
        <begin position="176"/>
        <end position="196"/>
    </location>
</feature>
<organism evidence="2 3">
    <name type="scientific">Metabacillus herbersteinensis</name>
    <dbReference type="NCBI Taxonomy" id="283816"/>
    <lineage>
        <taxon>Bacteria</taxon>
        <taxon>Bacillati</taxon>
        <taxon>Bacillota</taxon>
        <taxon>Bacilli</taxon>
        <taxon>Bacillales</taxon>
        <taxon>Bacillaceae</taxon>
        <taxon>Metabacillus</taxon>
    </lineage>
</organism>
<keyword evidence="1" id="KW-0812">Transmembrane</keyword>
<dbReference type="RefSeq" id="WP_378930283.1">
    <property type="nucleotide sequence ID" value="NZ_JBHLVO010000001.1"/>
</dbReference>
<comment type="caution">
    <text evidence="2">The sequence shown here is derived from an EMBL/GenBank/DDBJ whole genome shotgun (WGS) entry which is preliminary data.</text>
</comment>
<dbReference type="EMBL" id="JBHLVO010000001">
    <property type="protein sequence ID" value="MFC0270402.1"/>
    <property type="molecule type" value="Genomic_DNA"/>
</dbReference>
<evidence type="ECO:0000313" key="2">
    <source>
        <dbReference type="EMBL" id="MFC0270402.1"/>
    </source>
</evidence>
<keyword evidence="1" id="KW-0472">Membrane</keyword>
<protein>
    <submittedName>
        <fullName evidence="2">YesL family protein</fullName>
    </submittedName>
</protein>
<feature type="transmembrane region" description="Helical" evidence="1">
    <location>
        <begin position="79"/>
        <end position="101"/>
    </location>
</feature>
<reference evidence="2 3" key="1">
    <citation type="submission" date="2024-09" db="EMBL/GenBank/DDBJ databases">
        <authorList>
            <person name="Sun Q."/>
            <person name="Mori K."/>
        </authorList>
    </citation>
    <scope>NUCLEOTIDE SEQUENCE [LARGE SCALE GENOMIC DNA]</scope>
    <source>
        <strain evidence="2 3">CCM 7228</strain>
    </source>
</reference>
<evidence type="ECO:0000313" key="3">
    <source>
        <dbReference type="Proteomes" id="UP001589854"/>
    </source>
</evidence>
<feature type="transmembrane region" description="Helical" evidence="1">
    <location>
        <begin position="143"/>
        <end position="170"/>
    </location>
</feature>
<keyword evidence="3" id="KW-1185">Reference proteome</keyword>
<keyword evidence="1" id="KW-1133">Transmembrane helix</keyword>
<dbReference type="Pfam" id="PF04854">
    <property type="entry name" value="DUF624"/>
    <property type="match status" value="1"/>
</dbReference>
<evidence type="ECO:0000256" key="1">
    <source>
        <dbReference type="SAM" id="Phobius"/>
    </source>
</evidence>
<dbReference type="InterPro" id="IPR006938">
    <property type="entry name" value="DUF624"/>
</dbReference>
<gene>
    <name evidence="2" type="ORF">ACFFIX_02875</name>
</gene>
<name>A0ABV6GBV2_9BACI</name>